<dbReference type="RefSeq" id="WP_210354431.1">
    <property type="nucleotide sequence ID" value="NZ_JAEQMU010000002.1"/>
</dbReference>
<evidence type="ECO:0000313" key="1">
    <source>
        <dbReference type="EMBL" id="MFD2557192.1"/>
    </source>
</evidence>
<protein>
    <submittedName>
        <fullName evidence="1">Uncharacterized protein</fullName>
    </submittedName>
</protein>
<gene>
    <name evidence="1" type="ORF">ACFSQW_22565</name>
</gene>
<accession>A0ABW5L7P5</accession>
<keyword evidence="2" id="KW-1185">Reference proteome</keyword>
<proteinExistence type="predicted"/>
<organism evidence="1 2">
    <name type="scientific">Sphingobacterium tabacisoli</name>
    <dbReference type="NCBI Taxonomy" id="2044855"/>
    <lineage>
        <taxon>Bacteria</taxon>
        <taxon>Pseudomonadati</taxon>
        <taxon>Bacteroidota</taxon>
        <taxon>Sphingobacteriia</taxon>
        <taxon>Sphingobacteriales</taxon>
        <taxon>Sphingobacteriaceae</taxon>
        <taxon>Sphingobacterium</taxon>
    </lineage>
</organism>
<reference evidence="2" key="1">
    <citation type="journal article" date="2019" name="Int. J. Syst. Evol. Microbiol.">
        <title>The Global Catalogue of Microorganisms (GCM) 10K type strain sequencing project: providing services to taxonomists for standard genome sequencing and annotation.</title>
        <authorList>
            <consortium name="The Broad Institute Genomics Platform"/>
            <consortium name="The Broad Institute Genome Sequencing Center for Infectious Disease"/>
            <person name="Wu L."/>
            <person name="Ma J."/>
        </authorList>
    </citation>
    <scope>NUCLEOTIDE SEQUENCE [LARGE SCALE GENOMIC DNA]</scope>
    <source>
        <strain evidence="2">KCTC 52298</strain>
    </source>
</reference>
<dbReference type="EMBL" id="JBHULD010000025">
    <property type="protein sequence ID" value="MFD2557192.1"/>
    <property type="molecule type" value="Genomic_DNA"/>
</dbReference>
<evidence type="ECO:0000313" key="2">
    <source>
        <dbReference type="Proteomes" id="UP001597440"/>
    </source>
</evidence>
<comment type="caution">
    <text evidence="1">The sequence shown here is derived from an EMBL/GenBank/DDBJ whole genome shotgun (WGS) entry which is preliminary data.</text>
</comment>
<dbReference type="Proteomes" id="UP001597440">
    <property type="component" value="Unassembled WGS sequence"/>
</dbReference>
<name>A0ABW5L7P5_9SPHI</name>
<sequence length="50" mass="5753">MKKDPLLLKDKKSGVSEVEWHFFPGKTGVGPTPQLEDLLRKNDFSIFIHK</sequence>